<feature type="compositionally biased region" description="Basic and acidic residues" evidence="1">
    <location>
        <begin position="1"/>
        <end position="10"/>
    </location>
</feature>
<feature type="region of interest" description="Disordered" evidence="1">
    <location>
        <begin position="1"/>
        <end position="36"/>
    </location>
</feature>
<sequence>MSRRVEETIEVRLTSPEEIPSGASSGTLTTGGEPSPDQFLWRGRLYRVTGVVDRWQERRSWWREATRERPLGAVPTGRQVWRVEASPGRSGVPGVYDLADAEGPDGSWRLLRTQD</sequence>
<evidence type="ECO:0000313" key="3">
    <source>
        <dbReference type="EMBL" id="NYG37883.1"/>
    </source>
</evidence>
<feature type="domain" description="DUF6504" evidence="2">
    <location>
        <begin position="1"/>
        <end position="115"/>
    </location>
</feature>
<dbReference type="AlphaFoldDB" id="A0A852XAW5"/>
<feature type="compositionally biased region" description="Low complexity" evidence="1">
    <location>
        <begin position="21"/>
        <end position="32"/>
    </location>
</feature>
<dbReference type="EMBL" id="JACBZX010000001">
    <property type="protein sequence ID" value="NYG37883.1"/>
    <property type="molecule type" value="Genomic_DNA"/>
</dbReference>
<dbReference type="RefSeq" id="WP_343037085.1">
    <property type="nucleotide sequence ID" value="NZ_JACBZX010000001.1"/>
</dbReference>
<reference evidence="3 4" key="1">
    <citation type="submission" date="2020-07" db="EMBL/GenBank/DDBJ databases">
        <title>Sequencing the genomes of 1000 actinobacteria strains.</title>
        <authorList>
            <person name="Klenk H.-P."/>
        </authorList>
    </citation>
    <scope>NUCLEOTIDE SEQUENCE [LARGE SCALE GENOMIC DNA]</scope>
    <source>
        <strain evidence="3 4">DSM 24723</strain>
    </source>
</reference>
<evidence type="ECO:0000259" key="2">
    <source>
        <dbReference type="Pfam" id="PF20114"/>
    </source>
</evidence>
<dbReference type="InterPro" id="IPR045443">
    <property type="entry name" value="DUF6504"/>
</dbReference>
<accession>A0A852XAW5</accession>
<protein>
    <recommendedName>
        <fullName evidence="2">DUF6504 domain-containing protein</fullName>
    </recommendedName>
</protein>
<evidence type="ECO:0000256" key="1">
    <source>
        <dbReference type="SAM" id="MobiDB-lite"/>
    </source>
</evidence>
<name>A0A852XAW5_9MICO</name>
<organism evidence="3 4">
    <name type="scientific">Janibacter alkaliphilus</name>
    <dbReference type="NCBI Taxonomy" id="1069963"/>
    <lineage>
        <taxon>Bacteria</taxon>
        <taxon>Bacillati</taxon>
        <taxon>Actinomycetota</taxon>
        <taxon>Actinomycetes</taxon>
        <taxon>Micrococcales</taxon>
        <taxon>Intrasporangiaceae</taxon>
        <taxon>Janibacter</taxon>
    </lineage>
</organism>
<dbReference type="Proteomes" id="UP000592181">
    <property type="component" value="Unassembled WGS sequence"/>
</dbReference>
<evidence type="ECO:0000313" key="4">
    <source>
        <dbReference type="Proteomes" id="UP000592181"/>
    </source>
</evidence>
<proteinExistence type="predicted"/>
<comment type="caution">
    <text evidence="3">The sequence shown here is derived from an EMBL/GenBank/DDBJ whole genome shotgun (WGS) entry which is preliminary data.</text>
</comment>
<keyword evidence="4" id="KW-1185">Reference proteome</keyword>
<gene>
    <name evidence="3" type="ORF">BJY28_002352</name>
</gene>
<dbReference type="Pfam" id="PF20114">
    <property type="entry name" value="DUF6504"/>
    <property type="match status" value="1"/>
</dbReference>